<dbReference type="EMBL" id="OU466859">
    <property type="protein sequence ID" value="CAH2054276.1"/>
    <property type="molecule type" value="Genomic_DNA"/>
</dbReference>
<protein>
    <recommendedName>
        <fullName evidence="2">Calcineurin-like phosphoesterase domain-containing protein</fullName>
    </recommendedName>
</protein>
<keyword evidence="4" id="KW-1185">Reference proteome</keyword>
<organism evidence="3 4">
    <name type="scientific">Thlaspi arvense</name>
    <name type="common">Field penny-cress</name>
    <dbReference type="NCBI Taxonomy" id="13288"/>
    <lineage>
        <taxon>Eukaryota</taxon>
        <taxon>Viridiplantae</taxon>
        <taxon>Streptophyta</taxon>
        <taxon>Embryophyta</taxon>
        <taxon>Tracheophyta</taxon>
        <taxon>Spermatophyta</taxon>
        <taxon>Magnoliopsida</taxon>
        <taxon>eudicotyledons</taxon>
        <taxon>Gunneridae</taxon>
        <taxon>Pentapetalae</taxon>
        <taxon>rosids</taxon>
        <taxon>malvids</taxon>
        <taxon>Brassicales</taxon>
        <taxon>Brassicaceae</taxon>
        <taxon>Thlaspideae</taxon>
        <taxon>Thlaspi</taxon>
    </lineage>
</organism>
<dbReference type="InterPro" id="IPR004843">
    <property type="entry name" value="Calcineurin-like_PHP"/>
</dbReference>
<dbReference type="CDD" id="cd07421">
    <property type="entry name" value="MPP_Rhilphs"/>
    <property type="match status" value="1"/>
</dbReference>
<sequence>IHGHISKLNKLWSNLQSALSPSDFSSALVIFLGDYCDRGPETQQVIDLLIKLPEEHPDQTHVFLAGNHDFAFAGFLGLLPPPLDGSEFKDTWDEFERNEEREGWYNGEGFEDMHVQGRRWAGTIRVQFDSAIGVVYNGSIYDAGSTFESYGVPHGSPDLIKAVPKSHKKFFEEMVWVHEEEDVCVETEEGLKQCKLIAVHAGLERRTSVNEQLELLRARDTSIPKIQPLSGRRNVWDIPQELDDKQTVIVSGHHGKLHIDGLRLIVDESGGYPDIPLAAIILPSKKIIRDTDPRGPQVHYLLNGARTTNDIHGYISKLDNLWSNLQSAVNPSDFSSALVIFLGDYCDRGPETRKVIDFLISLPEKHPDQTHVFLAGNHDFAFAGFLGLLPSPSDGSDLKDTWNEFKDSEEREGWYRGEGFEDMHLQGRRWAGKIKAQFNSVKGMAYKGSIYDAGSTFESYGVPHGSSDLMKAVPESHKKFLSNMVWVHEEDDVCIETEEGLKHCKLIAVHAGLEKGNSVDEQLKLLRAKDTSISKVPYLSGRKNVWDIPQELDDKQTLVVSGHHGKLHIDGLRLIIDEGGGYPEKPVAAIVLPSQKIIRDTDHVCS</sequence>
<dbReference type="InterPro" id="IPR029052">
    <property type="entry name" value="Metallo-depent_PP-like"/>
</dbReference>
<dbReference type="Proteomes" id="UP000836841">
    <property type="component" value="Chromosome 3"/>
</dbReference>
<dbReference type="PANTHER" id="PTHR47474">
    <property type="entry name" value="TYROSINE-PROTEIN PHOSPHATASE RLPH2"/>
    <property type="match status" value="1"/>
</dbReference>
<evidence type="ECO:0000313" key="4">
    <source>
        <dbReference type="Proteomes" id="UP000836841"/>
    </source>
</evidence>
<dbReference type="PANTHER" id="PTHR47474:SF1">
    <property type="entry name" value="TYROSINE-PROTEIN PHOSPHATASE RLPH2"/>
    <property type="match status" value="1"/>
</dbReference>
<feature type="non-terminal residue" evidence="3">
    <location>
        <position position="606"/>
    </location>
</feature>
<reference evidence="3 4" key="1">
    <citation type="submission" date="2022-03" db="EMBL/GenBank/DDBJ databases">
        <authorList>
            <person name="Nunn A."/>
            <person name="Chopra R."/>
            <person name="Nunn A."/>
            <person name="Contreras Garrido A."/>
        </authorList>
    </citation>
    <scope>NUCLEOTIDE SEQUENCE [LARGE SCALE GENOMIC DNA]</scope>
</reference>
<accession>A0AAU9S4L0</accession>
<dbReference type="Gene3D" id="3.60.21.10">
    <property type="match status" value="2"/>
</dbReference>
<dbReference type="GO" id="GO:0016787">
    <property type="term" value="F:hydrolase activity"/>
    <property type="evidence" value="ECO:0007669"/>
    <property type="project" value="InterPro"/>
</dbReference>
<dbReference type="AlphaFoldDB" id="A0AAU9S4L0"/>
<dbReference type="InterPro" id="IPR041768">
    <property type="entry name" value="RLPH"/>
</dbReference>
<feature type="domain" description="Calcineurin-like phosphoesterase" evidence="2">
    <location>
        <begin position="1"/>
        <end position="117"/>
    </location>
</feature>
<dbReference type="SUPFAM" id="SSF56300">
    <property type="entry name" value="Metallo-dependent phosphatases"/>
    <property type="match status" value="2"/>
</dbReference>
<feature type="active site" description="Proton donor" evidence="1">
    <location>
        <position position="378"/>
    </location>
</feature>
<evidence type="ECO:0000313" key="3">
    <source>
        <dbReference type="EMBL" id="CAH2054276.1"/>
    </source>
</evidence>
<evidence type="ECO:0000256" key="1">
    <source>
        <dbReference type="PIRSR" id="PIRSR641768-1"/>
    </source>
</evidence>
<feature type="domain" description="Calcineurin-like phosphoesterase" evidence="2">
    <location>
        <begin position="308"/>
        <end position="427"/>
    </location>
</feature>
<evidence type="ECO:0000259" key="2">
    <source>
        <dbReference type="Pfam" id="PF00149"/>
    </source>
</evidence>
<proteinExistence type="predicted"/>
<gene>
    <name evidence="3" type="ORF">TAV2_LOCUS8871</name>
</gene>
<name>A0AAU9S4L0_THLAR</name>
<dbReference type="Pfam" id="PF00149">
    <property type="entry name" value="Metallophos"/>
    <property type="match status" value="2"/>
</dbReference>